<feature type="domain" description="Shikimate dehydrogenase substrate binding N-terminal" evidence="9">
    <location>
        <begin position="242"/>
        <end position="316"/>
    </location>
</feature>
<keyword evidence="3" id="KW-0521">NADP</keyword>
<evidence type="ECO:0000259" key="8">
    <source>
        <dbReference type="Pfam" id="PF01488"/>
    </source>
</evidence>
<dbReference type="CDD" id="cd01065">
    <property type="entry name" value="NAD_bind_Shikimate_DH"/>
    <property type="match status" value="1"/>
</dbReference>
<evidence type="ECO:0000313" key="11">
    <source>
        <dbReference type="Proteomes" id="UP001215231"/>
    </source>
</evidence>
<feature type="compositionally biased region" description="Basic and acidic residues" evidence="7">
    <location>
        <begin position="507"/>
        <end position="526"/>
    </location>
</feature>
<evidence type="ECO:0000256" key="5">
    <source>
        <dbReference type="ARBA" id="ARBA00023141"/>
    </source>
</evidence>
<dbReference type="InterPro" id="IPR036291">
    <property type="entry name" value="NAD(P)-bd_dom_sf"/>
</dbReference>
<dbReference type="SUPFAM" id="SSF51735">
    <property type="entry name" value="NAD(P)-binding Rossmann-fold domains"/>
    <property type="match status" value="1"/>
</dbReference>
<feature type="region of interest" description="Disordered" evidence="7">
    <location>
        <begin position="507"/>
        <end position="539"/>
    </location>
</feature>
<keyword evidence="4" id="KW-0560">Oxidoreductase</keyword>
<dbReference type="PANTHER" id="PTHR21089:SF1">
    <property type="entry name" value="BIFUNCTIONAL 3-DEHYDROQUINATE DEHYDRATASE_SHIKIMATE DEHYDROGENASE, CHLOROPLASTIC"/>
    <property type="match status" value="1"/>
</dbReference>
<evidence type="ECO:0000259" key="9">
    <source>
        <dbReference type="Pfam" id="PF08501"/>
    </source>
</evidence>
<sequence length="539" mass="60455">MSTRMIIAETSVSHFLADEKSRQLALSHCDLVHFTDGLVSEEDVRRVSGLLRARQGQARVKLSMSLRAKEELTCAHDQLSLFALQSHIIKVMDKVDYFELDAEYDLQTPLLNLIPAEKRIITRRISTLANYPDTGIAARQTQGYRTLAQHYRTDSDFERFLYRIICPEGLTALEFLHYNDDPQVTAYDEAEAGLWSRVCAFYKGAQVIFADLQQTSLLSLKAMEKNYRLSSLPGDINGVYGILGDAIKQSLSPLTHNAGLRALEYPAIYLHFSINSQKTLDNYISRLAAINLPLRGLTVTAPLKGNISQNYPASRELVKRTCSANILKVDNDQIQVDTTDDVGLTLLLEQHNIHISGKRVAILGCGCSGRIAAQTLHEQGAEVTLFNRGLQRAALAHKLLNLRCLSLEDLQLDAFDVLVNTIPYACDSDITFDLDCLREEMIYIDFVYNQFPNGLLRRANDKGLKVIDGLMMLRSQLLSQFYRLTGHLLPPEACQVLDSLISDKKSGGIRPQERGDALLNKQRDDSQLAGSEKTYREIC</sequence>
<dbReference type="SUPFAM" id="SSF53223">
    <property type="entry name" value="Aminoacid dehydrogenase-like, N-terminal domain"/>
    <property type="match status" value="1"/>
</dbReference>
<dbReference type="InterPro" id="IPR022893">
    <property type="entry name" value="Shikimate_DH_fam"/>
</dbReference>
<name>A0ABY7VLB1_9GAMM</name>
<dbReference type="Pfam" id="PF01488">
    <property type="entry name" value="Shikimate_DH"/>
    <property type="match status" value="1"/>
</dbReference>
<evidence type="ECO:0000256" key="7">
    <source>
        <dbReference type="SAM" id="MobiDB-lite"/>
    </source>
</evidence>
<evidence type="ECO:0000256" key="6">
    <source>
        <dbReference type="ARBA" id="ARBA00049442"/>
    </source>
</evidence>
<keyword evidence="5" id="KW-0057">Aromatic amino acid biosynthesis</keyword>
<evidence type="ECO:0000313" key="10">
    <source>
        <dbReference type="EMBL" id="WDE14283.1"/>
    </source>
</evidence>
<dbReference type="Gene3D" id="3.40.50.10860">
    <property type="entry name" value="Leucine Dehydrogenase, chain A, domain 1"/>
    <property type="match status" value="1"/>
</dbReference>
<dbReference type="RefSeq" id="WP_274054836.1">
    <property type="nucleotide sequence ID" value="NZ_CP059693.1"/>
</dbReference>
<dbReference type="Pfam" id="PF08501">
    <property type="entry name" value="Shikimate_dh_N"/>
    <property type="match status" value="1"/>
</dbReference>
<keyword evidence="11" id="KW-1185">Reference proteome</keyword>
<evidence type="ECO:0000256" key="3">
    <source>
        <dbReference type="ARBA" id="ARBA00022857"/>
    </source>
</evidence>
<gene>
    <name evidence="10" type="ORF">H3N35_13190</name>
</gene>
<dbReference type="InterPro" id="IPR006151">
    <property type="entry name" value="Shikm_DH/Glu-tRNA_Rdtase"/>
</dbReference>
<comment type="pathway">
    <text evidence="1">Metabolic intermediate biosynthesis; chorismate biosynthesis; chorismate from D-erythrose 4-phosphate and phosphoenolpyruvate: step 4/7.</text>
</comment>
<dbReference type="InterPro" id="IPR046346">
    <property type="entry name" value="Aminoacid_DH-like_N_sf"/>
</dbReference>
<proteinExistence type="predicted"/>
<evidence type="ECO:0000256" key="4">
    <source>
        <dbReference type="ARBA" id="ARBA00023002"/>
    </source>
</evidence>
<dbReference type="InterPro" id="IPR013708">
    <property type="entry name" value="Shikimate_DH-bd_N"/>
</dbReference>
<organism evidence="10 11">
    <name type="scientific">Thalassomonas haliotis</name>
    <dbReference type="NCBI Taxonomy" id="485448"/>
    <lineage>
        <taxon>Bacteria</taxon>
        <taxon>Pseudomonadati</taxon>
        <taxon>Pseudomonadota</taxon>
        <taxon>Gammaproteobacteria</taxon>
        <taxon>Alteromonadales</taxon>
        <taxon>Colwelliaceae</taxon>
        <taxon>Thalassomonas</taxon>
    </lineage>
</organism>
<evidence type="ECO:0000256" key="2">
    <source>
        <dbReference type="ARBA" id="ARBA00012962"/>
    </source>
</evidence>
<dbReference type="Proteomes" id="UP001215231">
    <property type="component" value="Chromosome"/>
</dbReference>
<protein>
    <recommendedName>
        <fullName evidence="2">shikimate dehydrogenase (NADP(+))</fullName>
        <ecNumber evidence="2">1.1.1.25</ecNumber>
    </recommendedName>
</protein>
<dbReference type="EMBL" id="CP059693">
    <property type="protein sequence ID" value="WDE14283.1"/>
    <property type="molecule type" value="Genomic_DNA"/>
</dbReference>
<accession>A0ABY7VLB1</accession>
<dbReference type="PANTHER" id="PTHR21089">
    <property type="entry name" value="SHIKIMATE DEHYDROGENASE"/>
    <property type="match status" value="1"/>
</dbReference>
<evidence type="ECO:0000256" key="1">
    <source>
        <dbReference type="ARBA" id="ARBA00004871"/>
    </source>
</evidence>
<comment type="catalytic activity">
    <reaction evidence="6">
        <text>shikimate + NADP(+) = 3-dehydroshikimate + NADPH + H(+)</text>
        <dbReference type="Rhea" id="RHEA:17737"/>
        <dbReference type="ChEBI" id="CHEBI:15378"/>
        <dbReference type="ChEBI" id="CHEBI:16630"/>
        <dbReference type="ChEBI" id="CHEBI:36208"/>
        <dbReference type="ChEBI" id="CHEBI:57783"/>
        <dbReference type="ChEBI" id="CHEBI:58349"/>
        <dbReference type="EC" id="1.1.1.25"/>
    </reaction>
</comment>
<dbReference type="Gene3D" id="3.40.50.720">
    <property type="entry name" value="NAD(P)-binding Rossmann-like Domain"/>
    <property type="match status" value="1"/>
</dbReference>
<dbReference type="EC" id="1.1.1.25" evidence="2"/>
<keyword evidence="5" id="KW-0028">Amino-acid biosynthesis</keyword>
<feature type="domain" description="Quinate/shikimate 5-dehydrogenase/glutamyl-tRNA reductase" evidence="8">
    <location>
        <begin position="354"/>
        <end position="420"/>
    </location>
</feature>
<reference evidence="10 11" key="1">
    <citation type="journal article" date="2022" name="Mar. Drugs">
        <title>Bioassay-Guided Fractionation Leads to the Detection of Cholic Acid Generated by the Rare Thalassomonas sp.</title>
        <authorList>
            <person name="Pheiffer F."/>
            <person name="Schneider Y.K."/>
            <person name="Hansen E.H."/>
            <person name="Andersen J.H."/>
            <person name="Isaksson J."/>
            <person name="Busche T."/>
            <person name="R C."/>
            <person name="Kalinowski J."/>
            <person name="Zyl L.V."/>
            <person name="Trindade M."/>
        </authorList>
    </citation>
    <scope>NUCLEOTIDE SEQUENCE [LARGE SCALE GENOMIC DNA]</scope>
    <source>
        <strain evidence="10 11">A5K-61T</strain>
    </source>
</reference>